<protein>
    <submittedName>
        <fullName evidence="1">Uncharacterized protein</fullName>
    </submittedName>
</protein>
<dbReference type="RefSeq" id="WP_344589291.1">
    <property type="nucleotide sequence ID" value="NZ_BAAARW010000011.1"/>
</dbReference>
<dbReference type="Proteomes" id="UP001501231">
    <property type="component" value="Unassembled WGS sequence"/>
</dbReference>
<accession>A0ABN3IW77</accession>
<organism evidence="1 2">
    <name type="scientific">Actinomadura vinacea</name>
    <dbReference type="NCBI Taxonomy" id="115336"/>
    <lineage>
        <taxon>Bacteria</taxon>
        <taxon>Bacillati</taxon>
        <taxon>Actinomycetota</taxon>
        <taxon>Actinomycetes</taxon>
        <taxon>Streptosporangiales</taxon>
        <taxon>Thermomonosporaceae</taxon>
        <taxon>Actinomadura</taxon>
    </lineage>
</organism>
<comment type="caution">
    <text evidence="1">The sequence shown here is derived from an EMBL/GenBank/DDBJ whole genome shotgun (WGS) entry which is preliminary data.</text>
</comment>
<name>A0ABN3IW77_9ACTN</name>
<proteinExistence type="predicted"/>
<dbReference type="EMBL" id="BAAARW010000011">
    <property type="protein sequence ID" value="GAA2415707.1"/>
    <property type="molecule type" value="Genomic_DNA"/>
</dbReference>
<gene>
    <name evidence="1" type="ORF">GCM10010191_27540</name>
</gene>
<evidence type="ECO:0000313" key="1">
    <source>
        <dbReference type="EMBL" id="GAA2415707.1"/>
    </source>
</evidence>
<evidence type="ECO:0000313" key="2">
    <source>
        <dbReference type="Proteomes" id="UP001501231"/>
    </source>
</evidence>
<sequence length="188" mass="20960">MIAIAAVVAVASITGIGILGSKASKPTHSQSIEDKLSREARAGFRRADAALKAGQLETELSMDFDTDCTRHSEGKIRDYFQSHPCKRMARAYIQIGDIHRDLILVAISWVEMPSATSAKEYMQLVDTDAGNVIELSRETKPFKNITFEDRTYISGIKEIFVWHVEVKPTFSTTPDSVINDILARSRQQ</sequence>
<reference evidence="1 2" key="1">
    <citation type="journal article" date="2019" name="Int. J. Syst. Evol. Microbiol.">
        <title>The Global Catalogue of Microorganisms (GCM) 10K type strain sequencing project: providing services to taxonomists for standard genome sequencing and annotation.</title>
        <authorList>
            <consortium name="The Broad Institute Genomics Platform"/>
            <consortium name="The Broad Institute Genome Sequencing Center for Infectious Disease"/>
            <person name="Wu L."/>
            <person name="Ma J."/>
        </authorList>
    </citation>
    <scope>NUCLEOTIDE SEQUENCE [LARGE SCALE GENOMIC DNA]</scope>
    <source>
        <strain evidence="1 2">JCM 3325</strain>
    </source>
</reference>
<keyword evidence="2" id="KW-1185">Reference proteome</keyword>